<gene>
    <name evidence="2" type="ORF">BD310DRAFT_769320</name>
</gene>
<feature type="non-terminal residue" evidence="2">
    <location>
        <position position="1"/>
    </location>
</feature>
<reference evidence="2 3" key="1">
    <citation type="submission" date="2019-01" db="EMBL/GenBank/DDBJ databases">
        <title>Draft genome sequences of three monokaryotic isolates of the white-rot basidiomycete fungus Dichomitus squalens.</title>
        <authorList>
            <consortium name="DOE Joint Genome Institute"/>
            <person name="Lopez S.C."/>
            <person name="Andreopoulos B."/>
            <person name="Pangilinan J."/>
            <person name="Lipzen A."/>
            <person name="Riley R."/>
            <person name="Ahrendt S."/>
            <person name="Ng V."/>
            <person name="Barry K."/>
            <person name="Daum C."/>
            <person name="Grigoriev I.V."/>
            <person name="Hilden K.S."/>
            <person name="Makela M.R."/>
            <person name="de Vries R.P."/>
        </authorList>
    </citation>
    <scope>NUCLEOTIDE SEQUENCE [LARGE SCALE GENOMIC DNA]</scope>
    <source>
        <strain evidence="2 3">CBS 464.89</strain>
    </source>
</reference>
<organism evidence="2 3">
    <name type="scientific">Dichomitus squalens</name>
    <dbReference type="NCBI Taxonomy" id="114155"/>
    <lineage>
        <taxon>Eukaryota</taxon>
        <taxon>Fungi</taxon>
        <taxon>Dikarya</taxon>
        <taxon>Basidiomycota</taxon>
        <taxon>Agaricomycotina</taxon>
        <taxon>Agaricomycetes</taxon>
        <taxon>Polyporales</taxon>
        <taxon>Polyporaceae</taxon>
        <taxon>Dichomitus</taxon>
    </lineage>
</organism>
<dbReference type="EMBL" id="ML145180">
    <property type="protein sequence ID" value="TBU54833.1"/>
    <property type="molecule type" value="Genomic_DNA"/>
</dbReference>
<name>A0A4Q9PKY0_9APHY</name>
<proteinExistence type="predicted"/>
<feature type="chain" id="PRO_5020631526" description="Reverse transcriptase zinc-binding domain-containing protein" evidence="1">
    <location>
        <begin position="19"/>
        <end position="101"/>
    </location>
</feature>
<evidence type="ECO:0008006" key="4">
    <source>
        <dbReference type="Google" id="ProtNLM"/>
    </source>
</evidence>
<protein>
    <recommendedName>
        <fullName evidence="4">Reverse transcriptase zinc-binding domain-containing protein</fullName>
    </recommendedName>
</protein>
<feature type="signal peptide" evidence="1">
    <location>
        <begin position="1"/>
        <end position="18"/>
    </location>
</feature>
<accession>A0A4Q9PKY0</accession>
<dbReference type="AlphaFoldDB" id="A0A4Q9PKY0"/>
<evidence type="ECO:0000256" key="1">
    <source>
        <dbReference type="SAM" id="SignalP"/>
    </source>
</evidence>
<dbReference type="Proteomes" id="UP000292082">
    <property type="component" value="Unassembled WGS sequence"/>
</dbReference>
<feature type="non-terminal residue" evidence="2">
    <location>
        <position position="101"/>
    </location>
</feature>
<keyword evidence="1" id="KW-0732">Signal</keyword>
<evidence type="ECO:0000313" key="3">
    <source>
        <dbReference type="Proteomes" id="UP000292082"/>
    </source>
</evidence>
<sequence length="101" mass="11378">IRRLGNLSIIMFARTVRALTGHGPTGAYRARFRPKAQEPTLCTCGFSDPPPVQSHHHITFECPVYYRGNFAPAHLLELDPFPLIRAFLQVNPTAFTFDDLP</sequence>
<keyword evidence="3" id="KW-1185">Reference proteome</keyword>
<evidence type="ECO:0000313" key="2">
    <source>
        <dbReference type="EMBL" id="TBU54833.1"/>
    </source>
</evidence>